<accession>A0A516SLD2</accession>
<dbReference type="SUPFAM" id="SSF50370">
    <property type="entry name" value="Ricin B-like lectins"/>
    <property type="match status" value="1"/>
</dbReference>
<evidence type="ECO:0000259" key="2">
    <source>
        <dbReference type="SMART" id="SM00458"/>
    </source>
</evidence>
<dbReference type="InterPro" id="IPR000772">
    <property type="entry name" value="Ricin_B_lectin"/>
</dbReference>
<dbReference type="InterPro" id="IPR035992">
    <property type="entry name" value="Ricin_B-like_lectins"/>
</dbReference>
<dbReference type="OrthoDB" id="3534750at2"/>
<dbReference type="SMART" id="SM00458">
    <property type="entry name" value="RICIN"/>
    <property type="match status" value="1"/>
</dbReference>
<dbReference type="CDD" id="cd23415">
    <property type="entry name" value="beta-trefoil_Ricin_AH"/>
    <property type="match status" value="1"/>
</dbReference>
<dbReference type="EMBL" id="CP041730">
    <property type="protein sequence ID" value="QDQ28969.1"/>
    <property type="molecule type" value="Genomic_DNA"/>
</dbReference>
<feature type="domain" description="Ricin B lectin" evidence="2">
    <location>
        <begin position="29"/>
        <end position="150"/>
    </location>
</feature>
<protein>
    <submittedName>
        <fullName evidence="3">Ricin-type beta-trefoil lectin domain protein</fullName>
    </submittedName>
</protein>
<dbReference type="PROSITE" id="PS50231">
    <property type="entry name" value="RICIN_B_LECTIN"/>
    <property type="match status" value="1"/>
</dbReference>
<organism evidence="3 4">
    <name type="scientific">Chitinimonas arctica</name>
    <dbReference type="NCBI Taxonomy" id="2594795"/>
    <lineage>
        <taxon>Bacteria</taxon>
        <taxon>Pseudomonadati</taxon>
        <taxon>Pseudomonadota</taxon>
        <taxon>Betaproteobacteria</taxon>
        <taxon>Neisseriales</taxon>
        <taxon>Chitinibacteraceae</taxon>
        <taxon>Chitinimonas</taxon>
    </lineage>
</organism>
<proteinExistence type="predicted"/>
<evidence type="ECO:0000256" key="1">
    <source>
        <dbReference type="SAM" id="SignalP"/>
    </source>
</evidence>
<evidence type="ECO:0000313" key="4">
    <source>
        <dbReference type="Proteomes" id="UP000317550"/>
    </source>
</evidence>
<reference evidence="4" key="1">
    <citation type="submission" date="2019-07" db="EMBL/GenBank/DDBJ databases">
        <title>Chitinimonas sp. nov., isolated from Ny-Alesund, arctica soil.</title>
        <authorList>
            <person name="Xu Q."/>
            <person name="Peng F."/>
        </authorList>
    </citation>
    <scope>NUCLEOTIDE SEQUENCE [LARGE SCALE GENOMIC DNA]</scope>
    <source>
        <strain evidence="4">R3-44</strain>
    </source>
</reference>
<dbReference type="Proteomes" id="UP000317550">
    <property type="component" value="Chromosome"/>
</dbReference>
<feature type="signal peptide" evidence="1">
    <location>
        <begin position="1"/>
        <end position="28"/>
    </location>
</feature>
<name>A0A516SLD2_9NEIS</name>
<sequence>MRTIRRKVFFSTVVAAAIQVLIPGTAHAASEFTNVATLLCLDSNWSGSVYTMGCNSGNYQRWNLYFNSYGIEMRNVATNRCLDSNTSGHTYTLGCNGGNYQRWRHTYVSNGGGSWRMTNVSTLRCLDSNAAGNTYTLGCNGGNFQHWYRRSL</sequence>
<dbReference type="AlphaFoldDB" id="A0A516SLD2"/>
<dbReference type="RefSeq" id="WP_144280351.1">
    <property type="nucleotide sequence ID" value="NZ_CP041730.1"/>
</dbReference>
<dbReference type="GO" id="GO:0030246">
    <property type="term" value="F:carbohydrate binding"/>
    <property type="evidence" value="ECO:0007669"/>
    <property type="project" value="UniProtKB-KW"/>
</dbReference>
<keyword evidence="4" id="KW-1185">Reference proteome</keyword>
<evidence type="ECO:0000313" key="3">
    <source>
        <dbReference type="EMBL" id="QDQ28969.1"/>
    </source>
</evidence>
<gene>
    <name evidence="3" type="ORF">FNU76_22915</name>
</gene>
<feature type="chain" id="PRO_5022092686" evidence="1">
    <location>
        <begin position="29"/>
        <end position="152"/>
    </location>
</feature>
<dbReference type="Pfam" id="PF00652">
    <property type="entry name" value="Ricin_B_lectin"/>
    <property type="match status" value="1"/>
</dbReference>
<keyword evidence="1" id="KW-0732">Signal</keyword>
<dbReference type="Gene3D" id="2.80.10.50">
    <property type="match status" value="1"/>
</dbReference>
<keyword evidence="3" id="KW-0430">Lectin</keyword>
<dbReference type="KEGG" id="cari:FNU76_22915"/>